<accession>C4FK76</accession>
<gene>
    <name evidence="1" type="ORF">SULYE_0976</name>
</gene>
<dbReference type="RefSeq" id="WP_007546973.1">
    <property type="nucleotide sequence ID" value="NZ_ABZS01000084.1"/>
</dbReference>
<evidence type="ECO:0000313" key="1">
    <source>
        <dbReference type="EMBL" id="EEP60521.1"/>
    </source>
</evidence>
<organism evidence="1 2">
    <name type="scientific">Sulfurihydrogenibium yellowstonense SS-5</name>
    <dbReference type="NCBI Taxonomy" id="432331"/>
    <lineage>
        <taxon>Bacteria</taxon>
        <taxon>Pseudomonadati</taxon>
        <taxon>Aquificota</taxon>
        <taxon>Aquificia</taxon>
        <taxon>Aquificales</taxon>
        <taxon>Hydrogenothermaceae</taxon>
        <taxon>Sulfurihydrogenibium</taxon>
    </lineage>
</organism>
<keyword evidence="2" id="KW-1185">Reference proteome</keyword>
<evidence type="ECO:0000313" key="2">
    <source>
        <dbReference type="Proteomes" id="UP000005540"/>
    </source>
</evidence>
<evidence type="ECO:0008006" key="3">
    <source>
        <dbReference type="Google" id="ProtNLM"/>
    </source>
</evidence>
<name>C4FK76_9AQUI</name>
<sequence>MSLDKQIEAIKEIYREYKRAGEKTRPVIVGKFALSVYTQGMYPANMISLLHPDIMFLEKVLSNLGYKKFGDLWLKDDITIEVSKDFHLLTGMLNQIEVDREEILNVLSLEDLILDMMKFCVEGDDLVCELVRMIVKSYYNALDFHYIYQNIKDRRFISKLKEYKKEAEGLK</sequence>
<dbReference type="EMBL" id="ABZS01000084">
    <property type="protein sequence ID" value="EEP60521.1"/>
    <property type="molecule type" value="Genomic_DNA"/>
</dbReference>
<dbReference type="OrthoDB" id="13095at2"/>
<proteinExistence type="predicted"/>
<dbReference type="AlphaFoldDB" id="C4FK76"/>
<protein>
    <recommendedName>
        <fullName evidence="3">6-carboxyhexanoate--CoA ligase</fullName>
    </recommendedName>
</protein>
<dbReference type="Proteomes" id="UP000005540">
    <property type="component" value="Unassembled WGS sequence"/>
</dbReference>
<reference evidence="1 2" key="1">
    <citation type="submission" date="2009-04" db="EMBL/GenBank/DDBJ databases">
        <authorList>
            <person name="Reysenbach A.-L."/>
            <person name="Heidelberg J.F."/>
            <person name="Nelson W.C."/>
        </authorList>
    </citation>
    <scope>NUCLEOTIDE SEQUENCE [LARGE SCALE GENOMIC DNA]</scope>
    <source>
        <strain evidence="1 2">SS-5</strain>
    </source>
</reference>
<comment type="caution">
    <text evidence="1">The sequence shown here is derived from an EMBL/GenBank/DDBJ whole genome shotgun (WGS) entry which is preliminary data.</text>
</comment>